<proteinExistence type="predicted"/>
<evidence type="ECO:0000313" key="3">
    <source>
        <dbReference type="Proteomes" id="UP000321555"/>
    </source>
</evidence>
<dbReference type="AlphaFoldDB" id="A0A5B8Z0L7"/>
<dbReference type="OrthoDB" id="2941825at2"/>
<reference evidence="3" key="1">
    <citation type="submission" date="2019-08" db="EMBL/GenBank/DDBJ databases">
        <authorList>
            <person name="Zheng X."/>
        </authorList>
    </citation>
    <scope>NUCLEOTIDE SEQUENCE [LARGE SCALE GENOMIC DNA]</scope>
    <source>
        <strain evidence="3">FJAT-25496</strain>
    </source>
</reference>
<dbReference type="Proteomes" id="UP000321555">
    <property type="component" value="Chromosome"/>
</dbReference>
<protein>
    <submittedName>
        <fullName evidence="2">DUF4181 domain-containing protein</fullName>
    </submittedName>
</protein>
<feature type="transmembrane region" description="Helical" evidence="1">
    <location>
        <begin position="109"/>
        <end position="129"/>
    </location>
</feature>
<sequence length="132" mass="15517">MRVNTFSVVGIVIVFTIYILVDQVYLKRHLGIKSKYEWLFSVNRKTYAKIIDFLILILFIIIFLNLNSGSTFHTYSPVIRTSPMFGMFFLQNVNQGIEELLINRTEKSYYHKFLGSFMILVTFLILFVGERV</sequence>
<accession>A0A5B8Z0L7</accession>
<dbReference type="InterPro" id="IPR025441">
    <property type="entry name" value="DUF4181"/>
</dbReference>
<evidence type="ECO:0000313" key="2">
    <source>
        <dbReference type="EMBL" id="QED46584.1"/>
    </source>
</evidence>
<dbReference type="EMBL" id="CP042593">
    <property type="protein sequence ID" value="QED46584.1"/>
    <property type="molecule type" value="Genomic_DNA"/>
</dbReference>
<keyword evidence="1" id="KW-0812">Transmembrane</keyword>
<gene>
    <name evidence="2" type="ORF">FSZ17_04440</name>
</gene>
<evidence type="ECO:0000256" key="1">
    <source>
        <dbReference type="SAM" id="Phobius"/>
    </source>
</evidence>
<dbReference type="KEGG" id="bda:FSZ17_04440"/>
<dbReference type="Pfam" id="PF13789">
    <property type="entry name" value="DUF4181"/>
    <property type="match status" value="1"/>
</dbReference>
<keyword evidence="3" id="KW-1185">Reference proteome</keyword>
<keyword evidence="1" id="KW-0472">Membrane</keyword>
<feature type="transmembrane region" description="Helical" evidence="1">
    <location>
        <begin position="6"/>
        <end position="26"/>
    </location>
</feature>
<keyword evidence="1" id="KW-1133">Transmembrane helix</keyword>
<feature type="transmembrane region" description="Helical" evidence="1">
    <location>
        <begin position="47"/>
        <end position="66"/>
    </location>
</feature>
<name>A0A5B8Z0L7_CYTDA</name>
<organism evidence="2 3">
    <name type="scientific">Cytobacillus dafuensis</name>
    <name type="common">Bacillus dafuensis</name>
    <dbReference type="NCBI Taxonomy" id="1742359"/>
    <lineage>
        <taxon>Bacteria</taxon>
        <taxon>Bacillati</taxon>
        <taxon>Bacillota</taxon>
        <taxon>Bacilli</taxon>
        <taxon>Bacillales</taxon>
        <taxon>Bacillaceae</taxon>
        <taxon>Cytobacillus</taxon>
    </lineage>
</organism>